<feature type="chain" id="PRO_5004788745" evidence="1">
    <location>
        <begin position="24"/>
        <end position="504"/>
    </location>
</feature>
<evidence type="ECO:0000256" key="1">
    <source>
        <dbReference type="SAM" id="SignalP"/>
    </source>
</evidence>
<proteinExistence type="predicted"/>
<protein>
    <submittedName>
        <fullName evidence="2">Uncharacterized protein</fullName>
    </submittedName>
</protein>
<feature type="non-terminal residue" evidence="2">
    <location>
        <position position="504"/>
    </location>
</feature>
<feature type="signal peptide" evidence="1">
    <location>
        <begin position="1"/>
        <end position="23"/>
    </location>
</feature>
<organism evidence="2">
    <name type="scientific">uncultured bacterium Contig1578</name>
    <dbReference type="NCBI Taxonomy" id="1393460"/>
    <lineage>
        <taxon>Bacteria</taxon>
        <taxon>environmental samples</taxon>
    </lineage>
</organism>
<accession>W0FNY6</accession>
<dbReference type="AlphaFoldDB" id="W0FNY6"/>
<keyword evidence="1" id="KW-0732">Signal</keyword>
<reference evidence="2" key="1">
    <citation type="journal article" date="2013" name="PLoS ONE">
        <title>Metagenomic insights into the carbohydrate-active enzymes carried by the microorganisms adhering to solid digesta in the rumen of cows.</title>
        <authorList>
            <person name="Wang L."/>
            <person name="Hatem A."/>
            <person name="Catalyurek U.V."/>
            <person name="Morrison M."/>
            <person name="Yu Z."/>
        </authorList>
    </citation>
    <scope>NUCLEOTIDE SEQUENCE</scope>
</reference>
<evidence type="ECO:0000313" key="2">
    <source>
        <dbReference type="EMBL" id="AHF25189.1"/>
    </source>
</evidence>
<sequence length="504" mass="53062">MKRLLAILMTLAMMLGLPAMGLAEEAGSENAAEEVALSTLIVDGTVVPYAEGEDIPEGGILVETPRYTVKGNDEAYRAALYVNDGVQNDLSVLEALGDASVDESALAGAAVAADNSDFIGVIVENGEYAIRDSEFTLTGNTANDTASLGAAVYAVGASVIRLDNVSVFTKGVRHASLVVDEDAQLYAAHSSFHTEDVAFADADNPAKSFVPWCLGVSGTSRAIDLLGNSHVSFFDSVLTSEKWGVLAFEDDAIESTNSVAINSTVALTGGLAVDLEAGPTEEQLAAFDFYTEDYKEDATITSDGYPGGYGTLVYADALSVFAGTTIYTPSYGAIISSMGGTVMFTGSDEESLRSIGDVLTASGSAYAGKNPDYEVYALDEVLAEANNAPRNTVLYSDRIGVMAYDNELAYMEETGFDTCKTIIVNDGTEFITGGASMVVKGFPANIFVDNASLVSGRNILLQVEDCDDPALTFDERVGGLAFTVDYTEPTAGNGDTRERTRSME</sequence>
<name>W0FNY6_9BACT</name>
<dbReference type="EMBL" id="KC246823">
    <property type="protein sequence ID" value="AHF25189.1"/>
    <property type="molecule type" value="Genomic_DNA"/>
</dbReference>